<evidence type="ECO:0000256" key="7">
    <source>
        <dbReference type="ARBA" id="ARBA00023136"/>
    </source>
</evidence>
<feature type="transmembrane region" description="Helical" evidence="10">
    <location>
        <begin position="442"/>
        <end position="460"/>
    </location>
</feature>
<accession>A0ABS2ND67</accession>
<keyword evidence="6 10" id="KW-1133">Transmembrane helix</keyword>
<feature type="transmembrane region" description="Helical" evidence="10">
    <location>
        <begin position="397"/>
        <end position="422"/>
    </location>
</feature>
<evidence type="ECO:0000313" key="12">
    <source>
        <dbReference type="Proteomes" id="UP001646157"/>
    </source>
</evidence>
<dbReference type="Pfam" id="PF03062">
    <property type="entry name" value="MBOAT"/>
    <property type="match status" value="1"/>
</dbReference>
<organism evidence="11 12">
    <name type="scientific">Rossellomorea pakistanensis</name>
    <dbReference type="NCBI Taxonomy" id="992288"/>
    <lineage>
        <taxon>Bacteria</taxon>
        <taxon>Bacillati</taxon>
        <taxon>Bacillota</taxon>
        <taxon>Bacilli</taxon>
        <taxon>Bacillales</taxon>
        <taxon>Bacillaceae</taxon>
        <taxon>Rossellomorea</taxon>
    </lineage>
</organism>
<sequence>MVFSNLVFLYIFLPAVLFSYFIAPRFLKNTVLLLASLFFYAWGEPTYIFLMIFSIIMNYLFGIFISNSRNISIRKLIVILSVITNIGILGFYKYANFLVGNVNSLLNTNYNLQEIPLPIGISFFTFQAMSYVIDVYRKTVPAQKNFLDLSLYISLFPQLVAGPIVRYKTVAEQIKSRIISLEKFSEGVERFILGLSKKVLIANPLGAIADEIFSLPASELTTTTTWIGIIAYTLQIYFDFSGYSDMAIGLGKLFGFDFEENFRYPYISKSISEFWRRWHISLGKWFRDYVYIPLGGNRVKIWKVYFNLLIVWTLTGFWHGASWTFMIWGFYYGFIICLEKFGLEKLLQRAWQPVQHLYVLLIVMIGWVFFRADNFAFSNNYIKTMFGFAGDFHNTQALLYIMDNWMVFLLGIIFSMPIYPIIRNKINEFSNKMKGLLFIKEFSESLFYLILLLVCTMYIVNSTYNPFIYFRF</sequence>
<evidence type="ECO:0000256" key="1">
    <source>
        <dbReference type="ARBA" id="ARBA00004651"/>
    </source>
</evidence>
<feature type="transmembrane region" description="Helical" evidence="10">
    <location>
        <begin position="115"/>
        <end position="136"/>
    </location>
</feature>
<feature type="transmembrane region" description="Helical" evidence="10">
    <location>
        <begin position="355"/>
        <end position="377"/>
    </location>
</feature>
<gene>
    <name evidence="11" type="ORF">JOC86_002301</name>
</gene>
<feature type="transmembrane region" description="Helical" evidence="10">
    <location>
        <begin position="77"/>
        <end position="95"/>
    </location>
</feature>
<comment type="subcellular location">
    <subcellularLocation>
        <location evidence="1">Cell membrane</location>
        <topology evidence="1">Multi-pass membrane protein</topology>
    </subcellularLocation>
</comment>
<dbReference type="PIRSF" id="PIRSF500217">
    <property type="entry name" value="AlgI"/>
    <property type="match status" value="1"/>
</dbReference>
<keyword evidence="4 9" id="KW-0808">Transferase</keyword>
<evidence type="ECO:0000256" key="3">
    <source>
        <dbReference type="ARBA" id="ARBA00022475"/>
    </source>
</evidence>
<dbReference type="InterPro" id="IPR004299">
    <property type="entry name" value="MBOAT_fam"/>
</dbReference>
<keyword evidence="3 9" id="KW-1003">Cell membrane</keyword>
<dbReference type="PANTHER" id="PTHR13285:SF23">
    <property type="entry name" value="TEICHOIC ACID D-ALANYLTRANSFERASE"/>
    <property type="match status" value="1"/>
</dbReference>
<dbReference type="Proteomes" id="UP001646157">
    <property type="component" value="Unassembled WGS sequence"/>
</dbReference>
<keyword evidence="7 9" id="KW-0472">Membrane</keyword>
<dbReference type="InterPro" id="IPR028362">
    <property type="entry name" value="AlgI"/>
</dbReference>
<evidence type="ECO:0000256" key="2">
    <source>
        <dbReference type="ARBA" id="ARBA00010323"/>
    </source>
</evidence>
<evidence type="ECO:0000256" key="6">
    <source>
        <dbReference type="ARBA" id="ARBA00022989"/>
    </source>
</evidence>
<dbReference type="EMBL" id="JAFBDZ010000002">
    <property type="protein sequence ID" value="MBM7585759.1"/>
    <property type="molecule type" value="Genomic_DNA"/>
</dbReference>
<dbReference type="InterPro" id="IPR051085">
    <property type="entry name" value="MB_O-acyltransferase"/>
</dbReference>
<dbReference type="PANTHER" id="PTHR13285">
    <property type="entry name" value="ACYLTRANSFERASE"/>
    <property type="match status" value="1"/>
</dbReference>
<keyword evidence="8 9" id="KW-0012">Acyltransferase</keyword>
<evidence type="ECO:0000256" key="4">
    <source>
        <dbReference type="ARBA" id="ARBA00022679"/>
    </source>
</evidence>
<evidence type="ECO:0000256" key="5">
    <source>
        <dbReference type="ARBA" id="ARBA00022692"/>
    </source>
</evidence>
<comment type="similarity">
    <text evidence="2 9">Belongs to the membrane-bound acyltransferase family.</text>
</comment>
<feature type="transmembrane region" description="Helical" evidence="10">
    <location>
        <begin position="47"/>
        <end position="65"/>
    </location>
</feature>
<evidence type="ECO:0000256" key="8">
    <source>
        <dbReference type="ARBA" id="ARBA00023315"/>
    </source>
</evidence>
<dbReference type="PIRSF" id="PIRSF016636">
    <property type="entry name" value="AlgI_DltB"/>
    <property type="match status" value="1"/>
</dbReference>
<feature type="transmembrane region" description="Helical" evidence="10">
    <location>
        <begin position="301"/>
        <end position="319"/>
    </location>
</feature>
<reference evidence="11 12" key="1">
    <citation type="submission" date="2021-01" db="EMBL/GenBank/DDBJ databases">
        <title>Genomic Encyclopedia of Type Strains, Phase IV (KMG-IV): sequencing the most valuable type-strain genomes for metagenomic binning, comparative biology and taxonomic classification.</title>
        <authorList>
            <person name="Goeker M."/>
        </authorList>
    </citation>
    <scope>NUCLEOTIDE SEQUENCE [LARGE SCALE GENOMIC DNA]</scope>
    <source>
        <strain evidence="11 12">DSM 24834</strain>
    </source>
</reference>
<evidence type="ECO:0000256" key="9">
    <source>
        <dbReference type="PIRNR" id="PIRNR016636"/>
    </source>
</evidence>
<comment type="caution">
    <text evidence="11">The sequence shown here is derived from an EMBL/GenBank/DDBJ whole genome shotgun (WGS) entry which is preliminary data.</text>
</comment>
<protein>
    <submittedName>
        <fullName evidence="11">Alginate O-acetyltransferase complex protein AlgI</fullName>
    </submittedName>
</protein>
<dbReference type="InterPro" id="IPR024194">
    <property type="entry name" value="Ac/AlaTfrase_AlgI/DltB"/>
</dbReference>
<keyword evidence="12" id="KW-1185">Reference proteome</keyword>
<name>A0ABS2ND67_9BACI</name>
<evidence type="ECO:0000313" key="11">
    <source>
        <dbReference type="EMBL" id="MBM7585759.1"/>
    </source>
</evidence>
<keyword evidence="5 10" id="KW-0812">Transmembrane</keyword>
<feature type="transmembrane region" description="Helical" evidence="10">
    <location>
        <begin position="7"/>
        <end position="27"/>
    </location>
</feature>
<proteinExistence type="inferred from homology"/>
<evidence type="ECO:0000256" key="10">
    <source>
        <dbReference type="SAM" id="Phobius"/>
    </source>
</evidence>
<dbReference type="RefSeq" id="WP_205172351.1">
    <property type="nucleotide sequence ID" value="NZ_JAFBDZ010000002.1"/>
</dbReference>